<evidence type="ECO:0000313" key="1">
    <source>
        <dbReference type="EMBL" id="KAK2186821.1"/>
    </source>
</evidence>
<dbReference type="AlphaFoldDB" id="A0AAD9P2H5"/>
<comment type="caution">
    <text evidence="1">The sequence shown here is derived from an EMBL/GenBank/DDBJ whole genome shotgun (WGS) entry which is preliminary data.</text>
</comment>
<name>A0AAD9P2H5_RIDPI</name>
<gene>
    <name evidence="1" type="ORF">NP493_188g06017</name>
</gene>
<accession>A0AAD9P2H5</accession>
<keyword evidence="2" id="KW-1185">Reference proteome</keyword>
<protein>
    <submittedName>
        <fullName evidence="1">Uncharacterized protein</fullName>
    </submittedName>
</protein>
<dbReference type="Proteomes" id="UP001209878">
    <property type="component" value="Unassembled WGS sequence"/>
</dbReference>
<sequence>MERSMLDITYQDRKTNIWVNEKTKGTDVIEQVRRWRWAGQGKAGHVNRTQDNRCITTWKPYKKKRPRGRPARHWRDELDDYWKGMIWQRMAR</sequence>
<reference evidence="1" key="1">
    <citation type="journal article" date="2023" name="Mol. Biol. Evol.">
        <title>Third-Generation Sequencing Reveals the Adaptive Role of the Epigenome in Three Deep-Sea Polychaetes.</title>
        <authorList>
            <person name="Perez M."/>
            <person name="Aroh O."/>
            <person name="Sun Y."/>
            <person name="Lan Y."/>
            <person name="Juniper S.K."/>
            <person name="Young C.R."/>
            <person name="Angers B."/>
            <person name="Qian P.Y."/>
        </authorList>
    </citation>
    <scope>NUCLEOTIDE SEQUENCE</scope>
    <source>
        <strain evidence="1">R07B-5</strain>
    </source>
</reference>
<evidence type="ECO:0000313" key="2">
    <source>
        <dbReference type="Proteomes" id="UP001209878"/>
    </source>
</evidence>
<organism evidence="1 2">
    <name type="scientific">Ridgeia piscesae</name>
    <name type="common">Tubeworm</name>
    <dbReference type="NCBI Taxonomy" id="27915"/>
    <lineage>
        <taxon>Eukaryota</taxon>
        <taxon>Metazoa</taxon>
        <taxon>Spiralia</taxon>
        <taxon>Lophotrochozoa</taxon>
        <taxon>Annelida</taxon>
        <taxon>Polychaeta</taxon>
        <taxon>Sedentaria</taxon>
        <taxon>Canalipalpata</taxon>
        <taxon>Sabellida</taxon>
        <taxon>Siboglinidae</taxon>
        <taxon>Ridgeia</taxon>
    </lineage>
</organism>
<proteinExistence type="predicted"/>
<dbReference type="EMBL" id="JAODUO010000188">
    <property type="protein sequence ID" value="KAK2186821.1"/>
    <property type="molecule type" value="Genomic_DNA"/>
</dbReference>